<dbReference type="PANTHER" id="PTHR24220">
    <property type="entry name" value="IMPORT ATP-BINDING PROTEIN"/>
    <property type="match status" value="1"/>
</dbReference>
<protein>
    <submittedName>
        <fullName evidence="5">ABC transporter ATP-binding protein</fullName>
    </submittedName>
</protein>
<dbReference type="Gene3D" id="3.40.50.300">
    <property type="entry name" value="P-loop containing nucleotide triphosphate hydrolases"/>
    <property type="match status" value="1"/>
</dbReference>
<evidence type="ECO:0000256" key="1">
    <source>
        <dbReference type="ARBA" id="ARBA00022448"/>
    </source>
</evidence>
<keyword evidence="3 5" id="KW-0067">ATP-binding</keyword>
<dbReference type="InterPro" id="IPR027417">
    <property type="entry name" value="P-loop_NTPase"/>
</dbReference>
<dbReference type="PROSITE" id="PS00211">
    <property type="entry name" value="ABC_TRANSPORTER_1"/>
    <property type="match status" value="1"/>
</dbReference>
<dbReference type="SMART" id="SM00382">
    <property type="entry name" value="AAA"/>
    <property type="match status" value="1"/>
</dbReference>
<keyword evidence="6" id="KW-1185">Reference proteome</keyword>
<name>A0A2A3YMJ2_9MICO</name>
<dbReference type="PROSITE" id="PS50893">
    <property type="entry name" value="ABC_TRANSPORTER_2"/>
    <property type="match status" value="1"/>
</dbReference>
<dbReference type="InterPro" id="IPR017871">
    <property type="entry name" value="ABC_transporter-like_CS"/>
</dbReference>
<dbReference type="SUPFAM" id="SSF52540">
    <property type="entry name" value="P-loop containing nucleoside triphosphate hydrolases"/>
    <property type="match status" value="1"/>
</dbReference>
<dbReference type="Pfam" id="PF00005">
    <property type="entry name" value="ABC_tran"/>
    <property type="match status" value="1"/>
</dbReference>
<dbReference type="Proteomes" id="UP000218598">
    <property type="component" value="Unassembled WGS sequence"/>
</dbReference>
<dbReference type="InterPro" id="IPR003439">
    <property type="entry name" value="ABC_transporter-like_ATP-bd"/>
</dbReference>
<dbReference type="CDD" id="cd03255">
    <property type="entry name" value="ABC_MJ0796_LolCDE_FtsE"/>
    <property type="match status" value="1"/>
</dbReference>
<gene>
    <name evidence="5" type="ORF">CIK66_03700</name>
</gene>
<keyword evidence="2" id="KW-0547">Nucleotide-binding</keyword>
<dbReference type="GO" id="GO:0098796">
    <property type="term" value="C:membrane protein complex"/>
    <property type="evidence" value="ECO:0007669"/>
    <property type="project" value="UniProtKB-ARBA"/>
</dbReference>
<comment type="caution">
    <text evidence="5">The sequence shown here is derived from an EMBL/GenBank/DDBJ whole genome shotgun (WGS) entry which is preliminary data.</text>
</comment>
<dbReference type="GO" id="GO:0005524">
    <property type="term" value="F:ATP binding"/>
    <property type="evidence" value="ECO:0007669"/>
    <property type="project" value="UniProtKB-KW"/>
</dbReference>
<accession>A0A2A3YMJ2</accession>
<dbReference type="PANTHER" id="PTHR24220:SF685">
    <property type="entry name" value="ABC TRANSPORTER RELATED"/>
    <property type="match status" value="1"/>
</dbReference>
<dbReference type="InterPro" id="IPR003593">
    <property type="entry name" value="AAA+_ATPase"/>
</dbReference>
<dbReference type="InterPro" id="IPR017911">
    <property type="entry name" value="MacB-like_ATP-bd"/>
</dbReference>
<evidence type="ECO:0000256" key="3">
    <source>
        <dbReference type="ARBA" id="ARBA00022840"/>
    </source>
</evidence>
<evidence type="ECO:0000313" key="6">
    <source>
        <dbReference type="Proteomes" id="UP000218598"/>
    </source>
</evidence>
<dbReference type="InterPro" id="IPR015854">
    <property type="entry name" value="ABC_transpr_LolD-like"/>
</dbReference>
<keyword evidence="1" id="KW-0813">Transport</keyword>
<evidence type="ECO:0000313" key="5">
    <source>
        <dbReference type="EMBL" id="PCC40493.1"/>
    </source>
</evidence>
<proteinExistence type="predicted"/>
<dbReference type="GO" id="GO:0022857">
    <property type="term" value="F:transmembrane transporter activity"/>
    <property type="evidence" value="ECO:0007669"/>
    <property type="project" value="UniProtKB-ARBA"/>
</dbReference>
<evidence type="ECO:0000256" key="2">
    <source>
        <dbReference type="ARBA" id="ARBA00022741"/>
    </source>
</evidence>
<sequence>MSFPVPSGSGHVAVLSDVSLVVPPATFTAIVGPSGSGKSTLLHCAAGLDVPDRGQVLVSGDDITRLNRAERAAYRRKHIGFIFQEYNLISSLTVRDNVLLPSRLRGEQPSSARATEALDQLGLAHRAAHRPHQLSGGEQQRAAIARALVSKPRLVFADEPTGALDVSASATVLHRLRALPTGGPSVVMVTHDPQAAAIADQVLVMGSGQIRTTLPGGDSEHIAEAVLSVQQELAC</sequence>
<dbReference type="GO" id="GO:0016887">
    <property type="term" value="F:ATP hydrolysis activity"/>
    <property type="evidence" value="ECO:0007669"/>
    <property type="project" value="InterPro"/>
</dbReference>
<dbReference type="EMBL" id="NRGR01000006">
    <property type="protein sequence ID" value="PCC40493.1"/>
    <property type="molecule type" value="Genomic_DNA"/>
</dbReference>
<reference evidence="5 6" key="1">
    <citation type="journal article" date="2017" name="Elife">
        <title>Extensive horizontal gene transfer in cheese-associated bacteria.</title>
        <authorList>
            <person name="Bonham K.S."/>
            <person name="Wolfe B.E."/>
            <person name="Dutton R.J."/>
        </authorList>
    </citation>
    <scope>NUCLEOTIDE SEQUENCE [LARGE SCALE GENOMIC DNA]</scope>
    <source>
        <strain evidence="5 6">341_9</strain>
    </source>
</reference>
<dbReference type="OrthoDB" id="9778572at2"/>
<dbReference type="FunFam" id="3.40.50.300:FF:000032">
    <property type="entry name" value="Export ABC transporter ATP-binding protein"/>
    <property type="match status" value="1"/>
</dbReference>
<dbReference type="AlphaFoldDB" id="A0A2A3YMJ2"/>
<dbReference type="GO" id="GO:0005886">
    <property type="term" value="C:plasma membrane"/>
    <property type="evidence" value="ECO:0007669"/>
    <property type="project" value="TreeGrafter"/>
</dbReference>
<organism evidence="5 6">
    <name type="scientific">Brachybacterium alimentarium</name>
    <dbReference type="NCBI Taxonomy" id="47845"/>
    <lineage>
        <taxon>Bacteria</taxon>
        <taxon>Bacillati</taxon>
        <taxon>Actinomycetota</taxon>
        <taxon>Actinomycetes</taxon>
        <taxon>Micrococcales</taxon>
        <taxon>Dermabacteraceae</taxon>
        <taxon>Brachybacterium</taxon>
    </lineage>
</organism>
<feature type="domain" description="ABC transporter" evidence="4">
    <location>
        <begin position="1"/>
        <end position="232"/>
    </location>
</feature>
<evidence type="ECO:0000259" key="4">
    <source>
        <dbReference type="PROSITE" id="PS50893"/>
    </source>
</evidence>